<dbReference type="EMBL" id="AGNK02001786">
    <property type="status" value="NOT_ANNOTATED_CDS"/>
    <property type="molecule type" value="Genomic_DNA"/>
</dbReference>
<dbReference type="AlphaFoldDB" id="K3ZFM4"/>
<protein>
    <submittedName>
        <fullName evidence="1">Uncharacterized protein</fullName>
    </submittedName>
</protein>
<accession>K3ZFM4</accession>
<dbReference type="InParanoid" id="K3ZFM4"/>
<sequence>MYLNSIPPPILYEVRTKKDTVIYPLFWIKSSFDG</sequence>
<evidence type="ECO:0000313" key="2">
    <source>
        <dbReference type="Proteomes" id="UP000004995"/>
    </source>
</evidence>
<dbReference type="EnsemblPlants" id="KQL15811">
    <property type="protein sequence ID" value="KQL15811"/>
    <property type="gene ID" value="SETIT_025376mg"/>
</dbReference>
<evidence type="ECO:0000313" key="1">
    <source>
        <dbReference type="EnsemblPlants" id="KQL15811"/>
    </source>
</evidence>
<dbReference type="Gramene" id="KQL15811">
    <property type="protein sequence ID" value="KQL15811"/>
    <property type="gene ID" value="SETIT_025376mg"/>
</dbReference>
<name>K3ZFM4_SETIT</name>
<reference evidence="2" key="1">
    <citation type="journal article" date="2012" name="Nat. Biotechnol.">
        <title>Reference genome sequence of the model plant Setaria.</title>
        <authorList>
            <person name="Bennetzen J.L."/>
            <person name="Schmutz J."/>
            <person name="Wang H."/>
            <person name="Percifield R."/>
            <person name="Hawkins J."/>
            <person name="Pontaroli A.C."/>
            <person name="Estep M."/>
            <person name="Feng L."/>
            <person name="Vaughn J.N."/>
            <person name="Grimwood J."/>
            <person name="Jenkins J."/>
            <person name="Barry K."/>
            <person name="Lindquist E."/>
            <person name="Hellsten U."/>
            <person name="Deshpande S."/>
            <person name="Wang X."/>
            <person name="Wu X."/>
            <person name="Mitros T."/>
            <person name="Triplett J."/>
            <person name="Yang X."/>
            <person name="Ye C.Y."/>
            <person name="Mauro-Herrera M."/>
            <person name="Wang L."/>
            <person name="Li P."/>
            <person name="Sharma M."/>
            <person name="Sharma R."/>
            <person name="Ronald P.C."/>
            <person name="Panaud O."/>
            <person name="Kellogg E.A."/>
            <person name="Brutnell T.P."/>
            <person name="Doust A.N."/>
            <person name="Tuskan G.A."/>
            <person name="Rokhsar D."/>
            <person name="Devos K.M."/>
        </authorList>
    </citation>
    <scope>NUCLEOTIDE SEQUENCE [LARGE SCALE GENOMIC DNA]</scope>
    <source>
        <strain evidence="2">cv. Yugu1</strain>
    </source>
</reference>
<dbReference type="Proteomes" id="UP000004995">
    <property type="component" value="Unassembled WGS sequence"/>
</dbReference>
<keyword evidence="2" id="KW-1185">Reference proteome</keyword>
<proteinExistence type="predicted"/>
<reference evidence="1" key="2">
    <citation type="submission" date="2018-08" db="UniProtKB">
        <authorList>
            <consortium name="EnsemblPlants"/>
        </authorList>
    </citation>
    <scope>IDENTIFICATION</scope>
    <source>
        <strain evidence="1">Yugu1</strain>
    </source>
</reference>
<organism evidence="1 2">
    <name type="scientific">Setaria italica</name>
    <name type="common">Foxtail millet</name>
    <name type="synonym">Panicum italicum</name>
    <dbReference type="NCBI Taxonomy" id="4555"/>
    <lineage>
        <taxon>Eukaryota</taxon>
        <taxon>Viridiplantae</taxon>
        <taxon>Streptophyta</taxon>
        <taxon>Embryophyta</taxon>
        <taxon>Tracheophyta</taxon>
        <taxon>Spermatophyta</taxon>
        <taxon>Magnoliopsida</taxon>
        <taxon>Liliopsida</taxon>
        <taxon>Poales</taxon>
        <taxon>Poaceae</taxon>
        <taxon>PACMAD clade</taxon>
        <taxon>Panicoideae</taxon>
        <taxon>Panicodae</taxon>
        <taxon>Paniceae</taxon>
        <taxon>Cenchrinae</taxon>
        <taxon>Setaria</taxon>
    </lineage>
</organism>
<dbReference type="HOGENOM" id="CLU_3377926_0_0_1"/>